<feature type="compositionally biased region" description="Basic and acidic residues" evidence="1">
    <location>
        <begin position="312"/>
        <end position="326"/>
    </location>
</feature>
<keyword evidence="3" id="KW-1185">Reference proteome</keyword>
<feature type="region of interest" description="Disordered" evidence="1">
    <location>
        <begin position="312"/>
        <end position="335"/>
    </location>
</feature>
<comment type="caution">
    <text evidence="2">The sequence shown here is derived from an EMBL/GenBank/DDBJ whole genome shotgun (WGS) entry which is preliminary data.</text>
</comment>
<name>A0AAE0I9R7_9PEZI</name>
<accession>A0AAE0I9R7</accession>
<protein>
    <submittedName>
        <fullName evidence="2">Uncharacterized protein</fullName>
    </submittedName>
</protein>
<reference evidence="2" key="2">
    <citation type="submission" date="2023-06" db="EMBL/GenBank/DDBJ databases">
        <authorList>
            <consortium name="Lawrence Berkeley National Laboratory"/>
            <person name="Haridas S."/>
            <person name="Hensen N."/>
            <person name="Bonometti L."/>
            <person name="Westerberg I."/>
            <person name="Brannstrom I.O."/>
            <person name="Guillou S."/>
            <person name="Cros-Aarteil S."/>
            <person name="Calhoun S."/>
            <person name="Kuo A."/>
            <person name="Mondo S."/>
            <person name="Pangilinan J."/>
            <person name="Riley R."/>
            <person name="Labutti K."/>
            <person name="Andreopoulos B."/>
            <person name="Lipzen A."/>
            <person name="Chen C."/>
            <person name="Yanf M."/>
            <person name="Daum C."/>
            <person name="Ng V."/>
            <person name="Clum A."/>
            <person name="Steindorff A."/>
            <person name="Ohm R."/>
            <person name="Martin F."/>
            <person name="Silar P."/>
            <person name="Natvig D."/>
            <person name="Lalanne C."/>
            <person name="Gautier V."/>
            <person name="Ament-Velasquez S.L."/>
            <person name="Kruys A."/>
            <person name="Hutchinson M.I."/>
            <person name="Powell A.J."/>
            <person name="Barry K."/>
            <person name="Miller A.N."/>
            <person name="Grigoriev I.V."/>
            <person name="Debuchy R."/>
            <person name="Gladieux P."/>
            <person name="Thoren M.H."/>
            <person name="Johannesson H."/>
        </authorList>
    </citation>
    <scope>NUCLEOTIDE SEQUENCE</scope>
    <source>
        <strain evidence="2">SMH4131-1</strain>
    </source>
</reference>
<proteinExistence type="predicted"/>
<dbReference type="AlphaFoldDB" id="A0AAE0I9R7"/>
<evidence type="ECO:0000313" key="3">
    <source>
        <dbReference type="Proteomes" id="UP001286456"/>
    </source>
</evidence>
<dbReference type="EMBL" id="JAUEPO010000005">
    <property type="protein sequence ID" value="KAK3321174.1"/>
    <property type="molecule type" value="Genomic_DNA"/>
</dbReference>
<sequence length="335" mass="38224">MRSCQLKRHISLVDTHNQDTRQTKRANLGTMLGENHQAPTQARRWSIESMLCSEAETPAEENYGVDEEVMEIDMIPPAKPITTTVPQPASDAMSDQAKTQASKTAPAAEENYGLDEEVMEIVRRAMIKPEKPIGTVVPPDAVPRCWTPRPRLSQLLAQNGFPVEPEEDAYDSEDEMILKRSGLWPPAKRPARLSLPRVAALDIKLPLPNEPRILYPNYRLDCPPCRSSQTTCSLHYQDPAIYAPRPKQPPHTEEMGDGVYERFEAWAAENSVPEPEDDEEAIAEIERDPEHMIRREVEANRRFWSITAWRSEKHGTDPPDFSERKTRGWTRSLYY</sequence>
<evidence type="ECO:0000313" key="2">
    <source>
        <dbReference type="EMBL" id="KAK3321174.1"/>
    </source>
</evidence>
<evidence type="ECO:0000256" key="1">
    <source>
        <dbReference type="SAM" id="MobiDB-lite"/>
    </source>
</evidence>
<organism evidence="2 3">
    <name type="scientific">Cercophora scortea</name>
    <dbReference type="NCBI Taxonomy" id="314031"/>
    <lineage>
        <taxon>Eukaryota</taxon>
        <taxon>Fungi</taxon>
        <taxon>Dikarya</taxon>
        <taxon>Ascomycota</taxon>
        <taxon>Pezizomycotina</taxon>
        <taxon>Sordariomycetes</taxon>
        <taxon>Sordariomycetidae</taxon>
        <taxon>Sordariales</taxon>
        <taxon>Lasiosphaeriaceae</taxon>
        <taxon>Cercophora</taxon>
    </lineage>
</organism>
<feature type="region of interest" description="Disordered" evidence="1">
    <location>
        <begin position="84"/>
        <end position="108"/>
    </location>
</feature>
<gene>
    <name evidence="2" type="ORF">B0T19DRAFT_260389</name>
</gene>
<dbReference type="Proteomes" id="UP001286456">
    <property type="component" value="Unassembled WGS sequence"/>
</dbReference>
<reference evidence="2" key="1">
    <citation type="journal article" date="2023" name="Mol. Phylogenet. Evol.">
        <title>Genome-scale phylogeny and comparative genomics of the fungal order Sordariales.</title>
        <authorList>
            <person name="Hensen N."/>
            <person name="Bonometti L."/>
            <person name="Westerberg I."/>
            <person name="Brannstrom I.O."/>
            <person name="Guillou S."/>
            <person name="Cros-Aarteil S."/>
            <person name="Calhoun S."/>
            <person name="Haridas S."/>
            <person name="Kuo A."/>
            <person name="Mondo S."/>
            <person name="Pangilinan J."/>
            <person name="Riley R."/>
            <person name="LaButti K."/>
            <person name="Andreopoulos B."/>
            <person name="Lipzen A."/>
            <person name="Chen C."/>
            <person name="Yan M."/>
            <person name="Daum C."/>
            <person name="Ng V."/>
            <person name="Clum A."/>
            <person name="Steindorff A."/>
            <person name="Ohm R.A."/>
            <person name="Martin F."/>
            <person name="Silar P."/>
            <person name="Natvig D.O."/>
            <person name="Lalanne C."/>
            <person name="Gautier V."/>
            <person name="Ament-Velasquez S.L."/>
            <person name="Kruys A."/>
            <person name="Hutchinson M.I."/>
            <person name="Powell A.J."/>
            <person name="Barry K."/>
            <person name="Miller A.N."/>
            <person name="Grigoriev I.V."/>
            <person name="Debuchy R."/>
            <person name="Gladieux P."/>
            <person name="Hiltunen Thoren M."/>
            <person name="Johannesson H."/>
        </authorList>
    </citation>
    <scope>NUCLEOTIDE SEQUENCE</scope>
    <source>
        <strain evidence="2">SMH4131-1</strain>
    </source>
</reference>